<organism evidence="3 4">
    <name type="scientific">Rotaria sordida</name>
    <dbReference type="NCBI Taxonomy" id="392033"/>
    <lineage>
        <taxon>Eukaryota</taxon>
        <taxon>Metazoa</taxon>
        <taxon>Spiralia</taxon>
        <taxon>Gnathifera</taxon>
        <taxon>Rotifera</taxon>
        <taxon>Eurotatoria</taxon>
        <taxon>Bdelloidea</taxon>
        <taxon>Philodinida</taxon>
        <taxon>Philodinidae</taxon>
        <taxon>Rotaria</taxon>
    </lineage>
</organism>
<feature type="coiled-coil region" evidence="1">
    <location>
        <begin position="235"/>
        <end position="262"/>
    </location>
</feature>
<evidence type="ECO:0000313" key="3">
    <source>
        <dbReference type="EMBL" id="CAF4190708.1"/>
    </source>
</evidence>
<proteinExistence type="predicted"/>
<evidence type="ECO:0000256" key="1">
    <source>
        <dbReference type="SAM" id="Coils"/>
    </source>
</evidence>
<dbReference type="Proteomes" id="UP000663823">
    <property type="component" value="Unassembled WGS sequence"/>
</dbReference>
<dbReference type="AlphaFoldDB" id="A0A820AU69"/>
<dbReference type="PANTHER" id="PTHR13800:SF12">
    <property type="entry name" value="TRANSIENT RECEPTOR POTENTIAL CATION CHANNEL SUBFAMILY M MEMBER-LIKE 2"/>
    <property type="match status" value="1"/>
</dbReference>
<comment type="caution">
    <text evidence="3">The sequence shown here is derived from an EMBL/GenBank/DDBJ whole genome shotgun (WGS) entry which is preliminary data.</text>
</comment>
<feature type="non-terminal residue" evidence="3">
    <location>
        <position position="1"/>
    </location>
</feature>
<evidence type="ECO:0000259" key="2">
    <source>
        <dbReference type="Pfam" id="PF18139"/>
    </source>
</evidence>
<feature type="non-terminal residue" evidence="3">
    <location>
        <position position="265"/>
    </location>
</feature>
<accession>A0A820AU69</accession>
<protein>
    <recommendedName>
        <fullName evidence="2">TRPM SLOG domain-containing protein</fullName>
    </recommendedName>
</protein>
<dbReference type="EMBL" id="CAJOAX010019809">
    <property type="protein sequence ID" value="CAF4190708.1"/>
    <property type="molecule type" value="Genomic_DNA"/>
</dbReference>
<gene>
    <name evidence="3" type="ORF">OTI717_LOCUS38133</name>
</gene>
<dbReference type="InterPro" id="IPR041491">
    <property type="entry name" value="TRPM_SLOG"/>
</dbReference>
<dbReference type="GO" id="GO:0099604">
    <property type="term" value="F:ligand-gated calcium channel activity"/>
    <property type="evidence" value="ECO:0007669"/>
    <property type="project" value="TreeGrafter"/>
</dbReference>
<sequence length="265" mass="30669">GFPPPLCKRQIPDNAQEFKETIERNHTHCILFDSGRLNEYLGDTQRDQFIIEACKDKVKQNGNAHTCYAVTIIVEGGLGTLEVLENDIKEKRPIVLIQGSGRLADILAMLIEQISNPDRNQPRNPSEKEIEQALDRFYPNVLYSDVGSAIKRIQKILIEENRYLFHVFSMDRDKNVAETIFKAIFTVTKKKNELEYDPKNKNGSWEQEEQRQKGEDKLVDLALEWNYFDGALPILLARQDEIMKTESELMKIQNEIMIQENVSKK</sequence>
<keyword evidence="1" id="KW-0175">Coiled coil</keyword>
<name>A0A820AU69_9BILA</name>
<dbReference type="Pfam" id="PF18139">
    <property type="entry name" value="LSDAT_euk"/>
    <property type="match status" value="1"/>
</dbReference>
<dbReference type="PANTHER" id="PTHR13800">
    <property type="entry name" value="TRANSIENT RECEPTOR POTENTIAL CATION CHANNEL, SUBFAMILY M, MEMBER 6"/>
    <property type="match status" value="1"/>
</dbReference>
<reference evidence="3" key="1">
    <citation type="submission" date="2021-02" db="EMBL/GenBank/DDBJ databases">
        <authorList>
            <person name="Nowell W R."/>
        </authorList>
    </citation>
    <scope>NUCLEOTIDE SEQUENCE</scope>
</reference>
<dbReference type="GO" id="GO:0005886">
    <property type="term" value="C:plasma membrane"/>
    <property type="evidence" value="ECO:0007669"/>
    <property type="project" value="TreeGrafter"/>
</dbReference>
<dbReference type="InterPro" id="IPR050927">
    <property type="entry name" value="TRPM"/>
</dbReference>
<evidence type="ECO:0000313" key="4">
    <source>
        <dbReference type="Proteomes" id="UP000663823"/>
    </source>
</evidence>
<feature type="domain" description="TRPM SLOG" evidence="2">
    <location>
        <begin position="11"/>
        <end position="121"/>
    </location>
</feature>